<dbReference type="PANTHER" id="PTHR43272">
    <property type="entry name" value="LONG-CHAIN-FATTY-ACID--COA LIGASE"/>
    <property type="match status" value="1"/>
</dbReference>
<dbReference type="Gene3D" id="3.40.50.12780">
    <property type="entry name" value="N-terminal domain of ligase-like"/>
    <property type="match status" value="1"/>
</dbReference>
<dbReference type="GO" id="GO:0016020">
    <property type="term" value="C:membrane"/>
    <property type="evidence" value="ECO:0007669"/>
    <property type="project" value="TreeGrafter"/>
</dbReference>
<evidence type="ECO:0000256" key="2">
    <source>
        <dbReference type="ARBA" id="ARBA00022840"/>
    </source>
</evidence>
<sequence length="589" mass="65517">MALTRVFDLIRHQLASYPRPDCLNARDGHGWRSYSTQDVVDTADRLSHGLLAMGIRRGDKVALVSNNCPEWLLVDLALQQIGAISVPLYPTLPVDDMRYIVDHAGIKLAFAGDKALFQRITEATSHLPACPVYTFADVAGAPSWHEVLLRGGDGHPAVLDALRDSVQADDLLTIIYTSGTTGRPKGVMLSHHNVVSNAMAVSRFTPLEYGIWKAVSFLPLSHVFERSVTYIYFYAGIGVYHAKNVDAIAATLGDVHPEVFTTVPRLLEKVYEKLVGKQNELHGVTRKLYQAAIRHAETFEPRDKPGVIGRLRHQLFDRLVYSKWRAALGGNTKMIVVGSAALQPRLSRLFWAAGIIVSEGYGMTEASPILTGNVFNAEHTAIGTVGVPMDNVEIRIAPDGEIIARGPNIMLGYYRDPEQTAEALKDGWLHTGDVGEFDAEGNLRITDRKKEMFKTSCGKYVAPQVIENKLKESAFIDQVMVVGDGRKYASALVVPLFEQLRAWCVQQGLNLRSEAEMIAHPKVRELIEHEVKRFNRLFGNWEQVKKIALVDRPWSIDAGELAPTLKLRRKVITERFHTLIDSMYAGHAL</sequence>
<dbReference type="Proteomes" id="UP000244173">
    <property type="component" value="Chromosome"/>
</dbReference>
<dbReference type="EMBL" id="CP028519">
    <property type="protein sequence ID" value="AVY94377.1"/>
    <property type="molecule type" value="Genomic_DNA"/>
</dbReference>
<dbReference type="InterPro" id="IPR042099">
    <property type="entry name" value="ANL_N_sf"/>
</dbReference>
<dbReference type="InterPro" id="IPR020459">
    <property type="entry name" value="AMP-binding"/>
</dbReference>
<name>A0A2S0PAR7_9NEIS</name>
<keyword evidence="5" id="KW-1185">Reference proteome</keyword>
<dbReference type="GO" id="GO:0005524">
    <property type="term" value="F:ATP binding"/>
    <property type="evidence" value="ECO:0007669"/>
    <property type="project" value="UniProtKB-KW"/>
</dbReference>
<evidence type="ECO:0000313" key="5">
    <source>
        <dbReference type="Proteomes" id="UP000244173"/>
    </source>
</evidence>
<dbReference type="PRINTS" id="PR00154">
    <property type="entry name" value="AMPBINDING"/>
</dbReference>
<reference evidence="4 5" key="1">
    <citation type="submission" date="2018-04" db="EMBL/GenBank/DDBJ databases">
        <title>Denitrifier Microvirgula.</title>
        <authorList>
            <person name="Anderson E."/>
            <person name="Jang J."/>
            <person name="Ishii S."/>
        </authorList>
    </citation>
    <scope>NUCLEOTIDE SEQUENCE [LARGE SCALE GENOMIC DNA]</scope>
    <source>
        <strain evidence="4 5">BE2.4</strain>
    </source>
</reference>
<organism evidence="4 5">
    <name type="scientific">Microvirgula aerodenitrificans</name>
    <dbReference type="NCBI Taxonomy" id="57480"/>
    <lineage>
        <taxon>Bacteria</taxon>
        <taxon>Pseudomonadati</taxon>
        <taxon>Pseudomonadota</taxon>
        <taxon>Betaproteobacteria</taxon>
        <taxon>Neisseriales</taxon>
        <taxon>Aquaspirillaceae</taxon>
        <taxon>Microvirgula</taxon>
    </lineage>
</organism>
<evidence type="ECO:0000313" key="4">
    <source>
        <dbReference type="EMBL" id="AVY94377.1"/>
    </source>
</evidence>
<proteinExistence type="predicted"/>
<feature type="domain" description="AMP-dependent synthetase/ligase" evidence="3">
    <location>
        <begin position="12"/>
        <end position="414"/>
    </location>
</feature>
<dbReference type="OrthoDB" id="9763207at2"/>
<dbReference type="RefSeq" id="WP_028497618.1">
    <property type="nucleotide sequence ID" value="NZ_CP028519.1"/>
</dbReference>
<dbReference type="Pfam" id="PF23562">
    <property type="entry name" value="AMP-binding_C_3"/>
    <property type="match status" value="1"/>
</dbReference>
<accession>A0A2S0PAR7</accession>
<gene>
    <name evidence="4" type="ORF">DAI18_10225</name>
</gene>
<dbReference type="SUPFAM" id="SSF56801">
    <property type="entry name" value="Acetyl-CoA synthetase-like"/>
    <property type="match status" value="1"/>
</dbReference>
<evidence type="ECO:0000256" key="1">
    <source>
        <dbReference type="ARBA" id="ARBA00022741"/>
    </source>
</evidence>
<dbReference type="InterPro" id="IPR020845">
    <property type="entry name" value="AMP-binding_CS"/>
</dbReference>
<keyword evidence="2" id="KW-0067">ATP-binding</keyword>
<dbReference type="PANTHER" id="PTHR43272:SF33">
    <property type="entry name" value="AMP-BINDING DOMAIN-CONTAINING PROTEIN-RELATED"/>
    <property type="match status" value="1"/>
</dbReference>
<dbReference type="PROSITE" id="PS00455">
    <property type="entry name" value="AMP_BINDING"/>
    <property type="match status" value="1"/>
</dbReference>
<dbReference type="AlphaFoldDB" id="A0A2S0PAR7"/>
<evidence type="ECO:0000259" key="3">
    <source>
        <dbReference type="Pfam" id="PF00501"/>
    </source>
</evidence>
<protein>
    <submittedName>
        <fullName evidence="4">Long-chain fatty acid--CoA ligase</fullName>
    </submittedName>
</protein>
<dbReference type="STRING" id="1122240.GCA_000620105_00081"/>
<keyword evidence="1" id="KW-0547">Nucleotide-binding</keyword>
<dbReference type="Pfam" id="PF00501">
    <property type="entry name" value="AMP-binding"/>
    <property type="match status" value="1"/>
</dbReference>
<keyword evidence="4" id="KW-0436">Ligase</keyword>
<dbReference type="GO" id="GO:0004467">
    <property type="term" value="F:long-chain fatty acid-CoA ligase activity"/>
    <property type="evidence" value="ECO:0007669"/>
    <property type="project" value="TreeGrafter"/>
</dbReference>
<dbReference type="KEGG" id="maer:DAI18_10225"/>
<dbReference type="CDD" id="cd05907">
    <property type="entry name" value="VL_LC_FACS_like"/>
    <property type="match status" value="1"/>
</dbReference>
<dbReference type="InterPro" id="IPR000873">
    <property type="entry name" value="AMP-dep_synth/lig_dom"/>
</dbReference>